<feature type="transmembrane region" description="Helical" evidence="2">
    <location>
        <begin position="217"/>
        <end position="237"/>
    </location>
</feature>
<feature type="transmembrane region" description="Helical" evidence="2">
    <location>
        <begin position="288"/>
        <end position="308"/>
    </location>
</feature>
<dbReference type="InterPro" id="IPR023616">
    <property type="entry name" value="Cyt_c_oxase-like_su1_dom"/>
</dbReference>
<keyword evidence="1" id="KW-0679">Respiratory chain</keyword>
<dbReference type="Pfam" id="PF00115">
    <property type="entry name" value="COX1"/>
    <property type="match status" value="1"/>
</dbReference>
<keyword evidence="1" id="KW-0249">Electron transport</keyword>
<comment type="caution">
    <text evidence="4">The sequence shown here is derived from an EMBL/GenBank/DDBJ whole genome shotgun (WGS) entry which is preliminary data.</text>
</comment>
<feature type="transmembrane region" description="Helical" evidence="2">
    <location>
        <begin position="341"/>
        <end position="361"/>
    </location>
</feature>
<feature type="transmembrane region" description="Helical" evidence="2">
    <location>
        <begin position="141"/>
        <end position="162"/>
    </location>
</feature>
<organism evidence="4 5">
    <name type="scientific">Gluconacetobacter johannae</name>
    <dbReference type="NCBI Taxonomy" id="112140"/>
    <lineage>
        <taxon>Bacteria</taxon>
        <taxon>Pseudomonadati</taxon>
        <taxon>Pseudomonadota</taxon>
        <taxon>Alphaproteobacteria</taxon>
        <taxon>Acetobacterales</taxon>
        <taxon>Acetobacteraceae</taxon>
        <taxon>Gluconacetobacter</taxon>
    </lineage>
</organism>
<keyword evidence="2" id="KW-0812">Transmembrane</keyword>
<evidence type="ECO:0000313" key="5">
    <source>
        <dbReference type="Proteomes" id="UP000561066"/>
    </source>
</evidence>
<feature type="transmembrane region" description="Helical" evidence="2">
    <location>
        <begin position="249"/>
        <end position="268"/>
    </location>
</feature>
<dbReference type="PANTHER" id="PTHR10422:SF18">
    <property type="entry name" value="CYTOCHROME C OXIDASE SUBUNIT 1"/>
    <property type="match status" value="1"/>
</dbReference>
<dbReference type="Gene3D" id="1.20.210.10">
    <property type="entry name" value="Cytochrome c oxidase-like, subunit I domain"/>
    <property type="match status" value="1"/>
</dbReference>
<keyword evidence="2" id="KW-0472">Membrane</keyword>
<evidence type="ECO:0000259" key="3">
    <source>
        <dbReference type="PROSITE" id="PS50855"/>
    </source>
</evidence>
<proteinExistence type="predicted"/>
<dbReference type="PANTHER" id="PTHR10422">
    <property type="entry name" value="CYTOCHROME C OXIDASE SUBUNIT 1"/>
    <property type="match status" value="1"/>
</dbReference>
<dbReference type="GO" id="GO:0009060">
    <property type="term" value="P:aerobic respiration"/>
    <property type="evidence" value="ECO:0007669"/>
    <property type="project" value="InterPro"/>
</dbReference>
<feature type="transmembrane region" description="Helical" evidence="2">
    <location>
        <begin position="315"/>
        <end position="335"/>
    </location>
</feature>
<dbReference type="RefSeq" id="WP_182940368.1">
    <property type="nucleotide sequence ID" value="NZ_JABEQH010000001.1"/>
</dbReference>
<keyword evidence="5" id="KW-1185">Reference proteome</keyword>
<dbReference type="GO" id="GO:0015990">
    <property type="term" value="P:electron transport coupled proton transport"/>
    <property type="evidence" value="ECO:0007669"/>
    <property type="project" value="TreeGrafter"/>
</dbReference>
<gene>
    <name evidence="4" type="ORF">HLH21_01085</name>
</gene>
<dbReference type="SUPFAM" id="SSF81442">
    <property type="entry name" value="Cytochrome c oxidase subunit I-like"/>
    <property type="match status" value="1"/>
</dbReference>
<protein>
    <submittedName>
        <fullName evidence="4">Cytochrome-c oxidase</fullName>
    </submittedName>
</protein>
<dbReference type="InterPro" id="IPR036927">
    <property type="entry name" value="Cyt_c_oxase-like_su1_sf"/>
</dbReference>
<dbReference type="GO" id="GO:0016020">
    <property type="term" value="C:membrane"/>
    <property type="evidence" value="ECO:0007669"/>
    <property type="project" value="InterPro"/>
</dbReference>
<evidence type="ECO:0000256" key="1">
    <source>
        <dbReference type="ARBA" id="ARBA00022660"/>
    </source>
</evidence>
<dbReference type="PRINTS" id="PR01165">
    <property type="entry name" value="CYCOXIDASEI"/>
</dbReference>
<keyword evidence="2" id="KW-1133">Transmembrane helix</keyword>
<evidence type="ECO:0000256" key="2">
    <source>
        <dbReference type="SAM" id="Phobius"/>
    </source>
</evidence>
<feature type="transmembrane region" description="Helical" evidence="2">
    <location>
        <begin position="32"/>
        <end position="54"/>
    </location>
</feature>
<feature type="transmembrane region" description="Helical" evidence="2">
    <location>
        <begin position="373"/>
        <end position="392"/>
    </location>
</feature>
<dbReference type="InterPro" id="IPR000883">
    <property type="entry name" value="Cyt_C_Oxase_1"/>
</dbReference>
<keyword evidence="1" id="KW-0813">Transport</keyword>
<reference evidence="4 5" key="1">
    <citation type="submission" date="2020-04" db="EMBL/GenBank/DDBJ databases">
        <title>Description of novel Gluconacetobacter.</title>
        <authorList>
            <person name="Sombolestani A."/>
        </authorList>
    </citation>
    <scope>NUCLEOTIDE SEQUENCE [LARGE SCALE GENOMIC DNA]</scope>
    <source>
        <strain evidence="4 5">LMG 21312</strain>
    </source>
</reference>
<dbReference type="GO" id="GO:0020037">
    <property type="term" value="F:heme binding"/>
    <property type="evidence" value="ECO:0007669"/>
    <property type="project" value="InterPro"/>
</dbReference>
<feature type="domain" description="Cytochrome oxidase subunit I profile" evidence="3">
    <location>
        <begin position="16"/>
        <end position="395"/>
    </location>
</feature>
<feature type="transmembrane region" description="Helical" evidence="2">
    <location>
        <begin position="174"/>
        <end position="197"/>
    </location>
</feature>
<dbReference type="GO" id="GO:0004129">
    <property type="term" value="F:cytochrome-c oxidase activity"/>
    <property type="evidence" value="ECO:0007669"/>
    <property type="project" value="InterPro"/>
</dbReference>
<feature type="transmembrane region" description="Helical" evidence="2">
    <location>
        <begin position="398"/>
        <end position="419"/>
    </location>
</feature>
<name>A0A7W4J4E0_9PROT</name>
<accession>A0A7W4J4E0</accession>
<feature type="transmembrane region" description="Helical" evidence="2">
    <location>
        <begin position="111"/>
        <end position="129"/>
    </location>
</feature>
<dbReference type="Proteomes" id="UP000561066">
    <property type="component" value="Unassembled WGS sequence"/>
</dbReference>
<dbReference type="EMBL" id="JABEQH010000001">
    <property type="protein sequence ID" value="MBB2174515.1"/>
    <property type="molecule type" value="Genomic_DNA"/>
</dbReference>
<dbReference type="PROSITE" id="PS50855">
    <property type="entry name" value="COX1"/>
    <property type="match status" value="1"/>
</dbReference>
<feature type="transmembrane region" description="Helical" evidence="2">
    <location>
        <begin position="74"/>
        <end position="99"/>
    </location>
</feature>
<sequence>MPTEGQVRMDIGTGGFLARCVRASGHKDIGTLYLALAVLAGLVGGGLALLLQLGQADLPRPVSGPWDRVAIDHGAMMVMFCALPALVGGFGSWFVPLLLGAPSMAFPRLNLLCWAGVTASFLMLLSGVPSGAGSSLPQWATLLWCAAMLGLSINMVATVLNMRRAGLSLGDMPLFVWAQALTAMMMVIVLPVLAAALTKGVLAGTGLRDVDLALRAFSGPEIALLLLPASGIVCQVIETFSGVPMRLRRVALGAMAVMSVGGATVWTHDMFAAGLAAAAGTRPMIEQMAVMAPMLALLVAWGSTIAGGRPVLRVPMLWACAFVGLLVVGPVLSALSGAADGHAVALPAALFATFAGFYYWVGKMSGHACPEAGGRLHVALAAAGTLLCLVPHQLACALLGAALLGLSMLTFIAVIAVTLRRGTQAIGGNYWGAGARTLEWSLPSPAPHHSFTDFPAYGARA</sequence>
<evidence type="ECO:0000313" key="4">
    <source>
        <dbReference type="EMBL" id="MBB2174515.1"/>
    </source>
</evidence>
<dbReference type="AlphaFoldDB" id="A0A7W4J4E0"/>
<dbReference type="GO" id="GO:0022904">
    <property type="term" value="P:respiratory electron transport chain"/>
    <property type="evidence" value="ECO:0007669"/>
    <property type="project" value="TreeGrafter"/>
</dbReference>